<dbReference type="AlphaFoldDB" id="A0A1M5VQS7"/>
<dbReference type="SUPFAM" id="SSF58104">
    <property type="entry name" value="Methyl-accepting chemotaxis protein (MCP) signaling domain"/>
    <property type="match status" value="1"/>
</dbReference>
<dbReference type="PROSITE" id="PS50111">
    <property type="entry name" value="CHEMOTAXIS_TRANSDUC_2"/>
    <property type="match status" value="1"/>
</dbReference>
<keyword evidence="7 9" id="KW-0807">Transducer</keyword>
<dbReference type="GO" id="GO:0006935">
    <property type="term" value="P:chemotaxis"/>
    <property type="evidence" value="ECO:0007669"/>
    <property type="project" value="UniProtKB-KW"/>
</dbReference>
<dbReference type="InterPro" id="IPR004089">
    <property type="entry name" value="MCPsignal_dom"/>
</dbReference>
<evidence type="ECO:0000256" key="1">
    <source>
        <dbReference type="ARBA" id="ARBA00004651"/>
    </source>
</evidence>
<feature type="domain" description="Methyl-accepting transducer" evidence="11">
    <location>
        <begin position="418"/>
        <end position="675"/>
    </location>
</feature>
<dbReference type="PANTHER" id="PTHR32089:SF112">
    <property type="entry name" value="LYSOZYME-LIKE PROTEIN-RELATED"/>
    <property type="match status" value="1"/>
</dbReference>
<evidence type="ECO:0000256" key="9">
    <source>
        <dbReference type="PROSITE-ProRule" id="PRU00284"/>
    </source>
</evidence>
<dbReference type="CDD" id="cd11386">
    <property type="entry name" value="MCP_signal"/>
    <property type="match status" value="1"/>
</dbReference>
<evidence type="ECO:0000256" key="5">
    <source>
        <dbReference type="ARBA" id="ARBA00022989"/>
    </source>
</evidence>
<dbReference type="InterPro" id="IPR003660">
    <property type="entry name" value="HAMP_dom"/>
</dbReference>
<feature type="transmembrane region" description="Helical" evidence="10">
    <location>
        <begin position="327"/>
        <end position="349"/>
    </location>
</feature>
<dbReference type="Pfam" id="PF00015">
    <property type="entry name" value="MCPsignal"/>
    <property type="match status" value="1"/>
</dbReference>
<dbReference type="InterPro" id="IPR033479">
    <property type="entry name" value="dCache_1"/>
</dbReference>
<dbReference type="EMBL" id="FQXO01000070">
    <property type="protein sequence ID" value="SHH77616.1"/>
    <property type="molecule type" value="Genomic_DNA"/>
</dbReference>
<evidence type="ECO:0000256" key="7">
    <source>
        <dbReference type="ARBA" id="ARBA00023224"/>
    </source>
</evidence>
<sequence>MGVFNRKKSKLTFSKKLYKKDKENSSRKKGILLFKRTKKDKKKTLRKHRIKNQIMAIVLILTIIPIISVGLINYYFQAKNVEKSMESTNLTIAKSLARQVDIFILSSFNILDTLTAAHDFMNMSEFDCSTVLNSTVTKIDQIQMLYIYDMQGNEIVSTANTKDKRNVSKEEWFKKALNGKRAISDSYIDETNRISGVNIAMPMKDIFGKQTGVIVAKIALNDLVELSKAHRIGKTGIAYIVDRTGVVIGHPEFREKVLNRFNAKENGIVGAIKAINGETGIELSYKNDKKVDVIGAYTVVPSTGWGVVVEQNRDEIKQSYLKDLYRTLYITLAAIVLAIVFTSIAARVFSNPIVKLVNVADRIKEGDLTKRAEENVKNEIGDLQRAFNQMLDALYMIISNVRDAGEEISISSEELKNSAELTVKSSEEISSIIEQVAAGTERQLKSVDEADEIVNKMAESVKNVEDKTKYILQAANVASDIAKAGSNDVKMSEESMNLITKRVRESADKLKKLKQHTMEIGNIVTFIDNISKQTNLLALNAAIEAARAGEYGRGFTVVAEEVRQLAEQTSSASKDIVRIVNEIQNEMNEVAKSMDEGINEVDRGREIINNTTKFFNNIIAETNKVSSIVKEFYGIVEELSQEMKEIETAFIQVGEVSQETASGTQTVLASTEEQQSIIHQINESAEKLRDMACRLDMLIKGFKLD</sequence>
<evidence type="ECO:0000256" key="2">
    <source>
        <dbReference type="ARBA" id="ARBA00022475"/>
    </source>
</evidence>
<dbReference type="SUPFAM" id="SSF103190">
    <property type="entry name" value="Sensory domain-like"/>
    <property type="match status" value="1"/>
</dbReference>
<dbReference type="CDD" id="cd18773">
    <property type="entry name" value="PDC1_HK_sensor"/>
    <property type="match status" value="1"/>
</dbReference>
<evidence type="ECO:0000259" key="11">
    <source>
        <dbReference type="PROSITE" id="PS50111"/>
    </source>
</evidence>
<dbReference type="InterPro" id="IPR029151">
    <property type="entry name" value="Sensor-like_sf"/>
</dbReference>
<evidence type="ECO:0000313" key="14">
    <source>
        <dbReference type="Proteomes" id="UP000183967"/>
    </source>
</evidence>
<dbReference type="OrthoDB" id="9762005at2"/>
<keyword evidence="6 10" id="KW-0472">Membrane</keyword>
<name>A0A1M5VQS7_9FIRM</name>
<dbReference type="Gene3D" id="3.30.450.20">
    <property type="entry name" value="PAS domain"/>
    <property type="match status" value="1"/>
</dbReference>
<dbReference type="SMART" id="SM00304">
    <property type="entry name" value="HAMP"/>
    <property type="match status" value="1"/>
</dbReference>
<keyword evidence="14" id="KW-1185">Reference proteome</keyword>
<dbReference type="Pfam" id="PF00672">
    <property type="entry name" value="HAMP"/>
    <property type="match status" value="1"/>
</dbReference>
<comment type="subcellular location">
    <subcellularLocation>
        <location evidence="1">Cell membrane</location>
        <topology evidence="1">Multi-pass membrane protein</topology>
    </subcellularLocation>
</comment>
<dbReference type="CDD" id="cd06225">
    <property type="entry name" value="HAMP"/>
    <property type="match status" value="1"/>
</dbReference>
<reference evidence="14" key="1">
    <citation type="submission" date="2016-11" db="EMBL/GenBank/DDBJ databases">
        <authorList>
            <person name="Varghese N."/>
            <person name="Submissions S."/>
        </authorList>
    </citation>
    <scope>NUCLEOTIDE SEQUENCE [LARGE SCALE GENOMIC DNA]</scope>
    <source>
        <strain evidence="14">DSM 13643</strain>
    </source>
</reference>
<evidence type="ECO:0000313" key="13">
    <source>
        <dbReference type="EMBL" id="SHH77616.1"/>
    </source>
</evidence>
<comment type="similarity">
    <text evidence="8">Belongs to the methyl-accepting chemotaxis (MCP) protein family.</text>
</comment>
<dbReference type="SMART" id="SM00283">
    <property type="entry name" value="MA"/>
    <property type="match status" value="1"/>
</dbReference>
<keyword evidence="2" id="KW-1003">Cell membrane</keyword>
<organism evidence="13 14">
    <name type="scientific">Caloranaerobacter azorensis DSM 13643</name>
    <dbReference type="NCBI Taxonomy" id="1121264"/>
    <lineage>
        <taxon>Bacteria</taxon>
        <taxon>Bacillati</taxon>
        <taxon>Bacillota</taxon>
        <taxon>Tissierellia</taxon>
        <taxon>Tissierellales</taxon>
        <taxon>Thermohalobacteraceae</taxon>
        <taxon>Caloranaerobacter</taxon>
    </lineage>
</organism>
<feature type="transmembrane region" description="Helical" evidence="10">
    <location>
        <begin position="54"/>
        <end position="76"/>
    </location>
</feature>
<evidence type="ECO:0000256" key="6">
    <source>
        <dbReference type="ARBA" id="ARBA00023136"/>
    </source>
</evidence>
<dbReference type="Gene3D" id="6.10.340.10">
    <property type="match status" value="1"/>
</dbReference>
<dbReference type="CDD" id="cd12912">
    <property type="entry name" value="PDC2_MCP_like"/>
    <property type="match status" value="1"/>
</dbReference>
<protein>
    <submittedName>
        <fullName evidence="13">Methyl-accepting chemotaxis protein</fullName>
    </submittedName>
</protein>
<evidence type="ECO:0000256" key="4">
    <source>
        <dbReference type="ARBA" id="ARBA00022692"/>
    </source>
</evidence>
<keyword evidence="3" id="KW-0145">Chemotaxis</keyword>
<evidence type="ECO:0000256" key="10">
    <source>
        <dbReference type="SAM" id="Phobius"/>
    </source>
</evidence>
<dbReference type="PANTHER" id="PTHR32089">
    <property type="entry name" value="METHYL-ACCEPTING CHEMOTAXIS PROTEIN MCPB"/>
    <property type="match status" value="1"/>
</dbReference>
<evidence type="ECO:0000259" key="12">
    <source>
        <dbReference type="PROSITE" id="PS50885"/>
    </source>
</evidence>
<dbReference type="GO" id="GO:0007165">
    <property type="term" value="P:signal transduction"/>
    <property type="evidence" value="ECO:0007669"/>
    <property type="project" value="UniProtKB-KW"/>
</dbReference>
<evidence type="ECO:0000256" key="3">
    <source>
        <dbReference type="ARBA" id="ARBA00022500"/>
    </source>
</evidence>
<dbReference type="Gene3D" id="1.10.287.950">
    <property type="entry name" value="Methyl-accepting chemotaxis protein"/>
    <property type="match status" value="1"/>
</dbReference>
<evidence type="ECO:0000256" key="8">
    <source>
        <dbReference type="ARBA" id="ARBA00029447"/>
    </source>
</evidence>
<dbReference type="Proteomes" id="UP000183967">
    <property type="component" value="Unassembled WGS sequence"/>
</dbReference>
<keyword evidence="4 10" id="KW-0812">Transmembrane</keyword>
<gene>
    <name evidence="13" type="ORF">SAMN02745135_02072</name>
</gene>
<dbReference type="PROSITE" id="PS50885">
    <property type="entry name" value="HAMP"/>
    <property type="match status" value="1"/>
</dbReference>
<keyword evidence="5 10" id="KW-1133">Transmembrane helix</keyword>
<dbReference type="Pfam" id="PF02743">
    <property type="entry name" value="dCache_1"/>
    <property type="match status" value="1"/>
</dbReference>
<feature type="domain" description="HAMP" evidence="12">
    <location>
        <begin position="347"/>
        <end position="399"/>
    </location>
</feature>
<dbReference type="GO" id="GO:0005886">
    <property type="term" value="C:plasma membrane"/>
    <property type="evidence" value="ECO:0007669"/>
    <property type="project" value="UniProtKB-SubCell"/>
</dbReference>
<accession>A0A1M5VQS7</accession>
<proteinExistence type="inferred from homology"/>
<dbReference type="RefSeq" id="WP_073197476.1">
    <property type="nucleotide sequence ID" value="NZ_FQXO01000070.1"/>
</dbReference>